<gene>
    <name evidence="1" type="ORF">JCM21142_83170</name>
</gene>
<dbReference type="AlphaFoldDB" id="W7YA76"/>
<dbReference type="RefSeq" id="WP_027473342.1">
    <property type="nucleotide sequence ID" value="NZ_BAMD01000046.1"/>
</dbReference>
<reference evidence="1 2" key="1">
    <citation type="journal article" date="2014" name="Genome Announc.">
        <title>Draft Genome Sequence of Cytophaga fermentans JCM 21142T, a Facultative Anaerobe Isolated from Marine Mud.</title>
        <authorList>
            <person name="Starns D."/>
            <person name="Oshima K."/>
            <person name="Suda W."/>
            <person name="Iino T."/>
            <person name="Yuki M."/>
            <person name="Inoue J."/>
            <person name="Kitamura K."/>
            <person name="Iida T."/>
            <person name="Darby A."/>
            <person name="Hattori M."/>
            <person name="Ohkuma M."/>
        </authorList>
    </citation>
    <scope>NUCLEOTIDE SEQUENCE [LARGE SCALE GENOMIC DNA]</scope>
    <source>
        <strain evidence="1 2">JCM 21142</strain>
    </source>
</reference>
<evidence type="ECO:0000313" key="2">
    <source>
        <dbReference type="Proteomes" id="UP000019402"/>
    </source>
</evidence>
<dbReference type="OrthoDB" id="1122246at2"/>
<protein>
    <submittedName>
        <fullName evidence="1">Uncharacterized protein</fullName>
    </submittedName>
</protein>
<dbReference type="Proteomes" id="UP000019402">
    <property type="component" value="Unassembled WGS sequence"/>
</dbReference>
<keyword evidence="2" id="KW-1185">Reference proteome</keyword>
<name>W7YA76_9BACT</name>
<sequence>MGILRTIKSDYEIYENHKKECLVAIEREDAKKIKIYYKKHKGKQNMPDDIIPGFKFVKDEEFDSLKIDFAHPLTFKIRDLSKVK</sequence>
<organism evidence="1 2">
    <name type="scientific">Saccharicrinis fermentans DSM 9555 = JCM 21142</name>
    <dbReference type="NCBI Taxonomy" id="869213"/>
    <lineage>
        <taxon>Bacteria</taxon>
        <taxon>Pseudomonadati</taxon>
        <taxon>Bacteroidota</taxon>
        <taxon>Bacteroidia</taxon>
        <taxon>Marinilabiliales</taxon>
        <taxon>Marinilabiliaceae</taxon>
        <taxon>Saccharicrinis</taxon>
    </lineage>
</organism>
<comment type="caution">
    <text evidence="1">The sequence shown here is derived from an EMBL/GenBank/DDBJ whole genome shotgun (WGS) entry which is preliminary data.</text>
</comment>
<accession>W7YA76</accession>
<dbReference type="EMBL" id="BAMD01000046">
    <property type="protein sequence ID" value="GAF04463.1"/>
    <property type="molecule type" value="Genomic_DNA"/>
</dbReference>
<proteinExistence type="predicted"/>
<evidence type="ECO:0000313" key="1">
    <source>
        <dbReference type="EMBL" id="GAF04463.1"/>
    </source>
</evidence>